<evidence type="ECO:0000256" key="4">
    <source>
        <dbReference type="ARBA" id="ARBA00023163"/>
    </source>
</evidence>
<dbReference type="GO" id="GO:0003677">
    <property type="term" value="F:DNA binding"/>
    <property type="evidence" value="ECO:0007669"/>
    <property type="project" value="UniProtKB-KW"/>
</dbReference>
<comment type="similarity">
    <text evidence="1">Belongs to the LysR transcriptional regulatory family.</text>
</comment>
<dbReference type="PANTHER" id="PTHR30346:SF0">
    <property type="entry name" value="HCA OPERON TRANSCRIPTIONAL ACTIVATOR HCAR"/>
    <property type="match status" value="1"/>
</dbReference>
<proteinExistence type="inferred from homology"/>
<keyword evidence="3 6" id="KW-0238">DNA-binding</keyword>
<dbReference type="Gene3D" id="1.10.10.10">
    <property type="entry name" value="Winged helix-like DNA-binding domain superfamily/Winged helix DNA-binding domain"/>
    <property type="match status" value="1"/>
</dbReference>
<reference evidence="6 7" key="1">
    <citation type="submission" date="2019-06" db="EMBL/GenBank/DDBJ databases">
        <title>Sequencing the genomes of 1000 actinobacteria strains.</title>
        <authorList>
            <person name="Klenk H.-P."/>
        </authorList>
    </citation>
    <scope>NUCLEOTIDE SEQUENCE [LARGE SCALE GENOMIC DNA]</scope>
    <source>
        <strain evidence="6 7">DSM 102200</strain>
    </source>
</reference>
<dbReference type="GO" id="GO:0032993">
    <property type="term" value="C:protein-DNA complex"/>
    <property type="evidence" value="ECO:0007669"/>
    <property type="project" value="TreeGrafter"/>
</dbReference>
<dbReference type="PANTHER" id="PTHR30346">
    <property type="entry name" value="TRANSCRIPTIONAL DUAL REGULATOR HCAR-RELATED"/>
    <property type="match status" value="1"/>
</dbReference>
<organism evidence="6 7">
    <name type="scientific">Actinoallomurus bryophytorum</name>
    <dbReference type="NCBI Taxonomy" id="1490222"/>
    <lineage>
        <taxon>Bacteria</taxon>
        <taxon>Bacillati</taxon>
        <taxon>Actinomycetota</taxon>
        <taxon>Actinomycetes</taxon>
        <taxon>Streptosporangiales</taxon>
        <taxon>Thermomonosporaceae</taxon>
        <taxon>Actinoallomurus</taxon>
    </lineage>
</organism>
<keyword evidence="7" id="KW-1185">Reference proteome</keyword>
<dbReference type="SUPFAM" id="SSF53850">
    <property type="entry name" value="Periplasmic binding protein-like II"/>
    <property type="match status" value="1"/>
</dbReference>
<dbReference type="Pfam" id="PF03466">
    <property type="entry name" value="LysR_substrate"/>
    <property type="match status" value="1"/>
</dbReference>
<dbReference type="InterPro" id="IPR036390">
    <property type="entry name" value="WH_DNA-bd_sf"/>
</dbReference>
<dbReference type="RefSeq" id="WP_221640610.1">
    <property type="nucleotide sequence ID" value="NZ_VFOZ01000002.1"/>
</dbReference>
<gene>
    <name evidence="6" type="ORF">FB559_7494</name>
</gene>
<dbReference type="EMBL" id="VFOZ01000002">
    <property type="protein sequence ID" value="TQL90201.1"/>
    <property type="molecule type" value="Genomic_DNA"/>
</dbReference>
<sequence>MLSAIVITSGTAFGTMCNLILVQLRHLESFLAVVEEGQFAAAAQRLFLSPPAVTAHVRALERELSTRLLERHPVSLTPAGERFLPHAFAMVTAAGAASGVVEACGRSKSAPLRVGVAAPGSGELTPAILRAYCDADPQNTVRIEGLNCTDYVSSLVEKRVDVAFVRPSFQDERVRNDVLTVEPRVVIANIEYEIADADHLRLTDILGLRFMGLPENTPRDFANYQHLVEERNGMAPETALDKPATAQDLIISVAAGRGIGTSLLSLQRYYTWPGVRFIPIIDAPWVPTVLLTRRDDLRPEIQGFRTLANTLVRDLGPELASFSGVPPQGSASGG</sequence>
<dbReference type="Pfam" id="PF00126">
    <property type="entry name" value="HTH_1"/>
    <property type="match status" value="1"/>
</dbReference>
<evidence type="ECO:0000313" key="7">
    <source>
        <dbReference type="Proteomes" id="UP000316096"/>
    </source>
</evidence>
<evidence type="ECO:0000256" key="3">
    <source>
        <dbReference type="ARBA" id="ARBA00023125"/>
    </source>
</evidence>
<evidence type="ECO:0000256" key="2">
    <source>
        <dbReference type="ARBA" id="ARBA00023015"/>
    </source>
</evidence>
<protein>
    <submittedName>
        <fullName evidence="6">DNA-binding transcriptional LysR family regulator</fullName>
    </submittedName>
</protein>
<dbReference type="InterPro" id="IPR005119">
    <property type="entry name" value="LysR_subst-bd"/>
</dbReference>
<dbReference type="Proteomes" id="UP000316096">
    <property type="component" value="Unassembled WGS sequence"/>
</dbReference>
<dbReference type="InterPro" id="IPR036388">
    <property type="entry name" value="WH-like_DNA-bd_sf"/>
</dbReference>
<evidence type="ECO:0000259" key="5">
    <source>
        <dbReference type="PROSITE" id="PS50931"/>
    </source>
</evidence>
<keyword evidence="4" id="KW-0804">Transcription</keyword>
<dbReference type="Gene3D" id="3.40.190.10">
    <property type="entry name" value="Periplasmic binding protein-like II"/>
    <property type="match status" value="2"/>
</dbReference>
<evidence type="ECO:0000256" key="1">
    <source>
        <dbReference type="ARBA" id="ARBA00009437"/>
    </source>
</evidence>
<dbReference type="SUPFAM" id="SSF46785">
    <property type="entry name" value="Winged helix' DNA-binding domain"/>
    <property type="match status" value="1"/>
</dbReference>
<dbReference type="PROSITE" id="PS50931">
    <property type="entry name" value="HTH_LYSR"/>
    <property type="match status" value="1"/>
</dbReference>
<accession>A0A543BZE5</accession>
<evidence type="ECO:0000313" key="6">
    <source>
        <dbReference type="EMBL" id="TQL90201.1"/>
    </source>
</evidence>
<name>A0A543BZE5_9ACTN</name>
<feature type="domain" description="HTH lysR-type" evidence="5">
    <location>
        <begin position="22"/>
        <end position="77"/>
    </location>
</feature>
<dbReference type="InterPro" id="IPR000847">
    <property type="entry name" value="LysR_HTH_N"/>
</dbReference>
<comment type="caution">
    <text evidence="6">The sequence shown here is derived from an EMBL/GenBank/DDBJ whole genome shotgun (WGS) entry which is preliminary data.</text>
</comment>
<dbReference type="AlphaFoldDB" id="A0A543BZE5"/>
<dbReference type="GO" id="GO:0003700">
    <property type="term" value="F:DNA-binding transcription factor activity"/>
    <property type="evidence" value="ECO:0007669"/>
    <property type="project" value="InterPro"/>
</dbReference>
<keyword evidence="2" id="KW-0805">Transcription regulation</keyword>